<feature type="domain" description="Symplekin C-terminal" evidence="6">
    <location>
        <begin position="925"/>
        <end position="1104"/>
    </location>
</feature>
<feature type="domain" description="Symplekin/Pta1 N-terminal" evidence="5">
    <location>
        <begin position="116"/>
        <end position="337"/>
    </location>
</feature>
<keyword evidence="2" id="KW-0507">mRNA processing</keyword>
<dbReference type="Pfam" id="PF11935">
    <property type="entry name" value="SYMPK_PTA1_N"/>
    <property type="match status" value="1"/>
</dbReference>
<evidence type="ECO:0000259" key="6">
    <source>
        <dbReference type="Pfam" id="PF12295"/>
    </source>
</evidence>
<evidence type="ECO:0000256" key="4">
    <source>
        <dbReference type="SAM" id="MobiDB-lite"/>
    </source>
</evidence>
<evidence type="ECO:0000313" key="7">
    <source>
        <dbReference type="EMBL" id="MBW40709.1"/>
    </source>
</evidence>
<feature type="region of interest" description="Disordered" evidence="4">
    <location>
        <begin position="491"/>
        <end position="540"/>
    </location>
</feature>
<feature type="compositionally biased region" description="Acidic residues" evidence="4">
    <location>
        <begin position="522"/>
        <end position="533"/>
    </location>
</feature>
<dbReference type="SUPFAM" id="SSF48371">
    <property type="entry name" value="ARM repeat"/>
    <property type="match status" value="1"/>
</dbReference>
<dbReference type="InterPro" id="IPR011989">
    <property type="entry name" value="ARM-like"/>
</dbReference>
<dbReference type="PANTHER" id="PTHR15245">
    <property type="entry name" value="SYMPLEKIN-RELATED"/>
    <property type="match status" value="1"/>
</dbReference>
<feature type="region of interest" description="Disordered" evidence="4">
    <location>
        <begin position="330"/>
        <end position="383"/>
    </location>
</feature>
<proteinExistence type="predicted"/>
<keyword evidence="3" id="KW-0539">Nucleus</keyword>
<evidence type="ECO:0000259" key="5">
    <source>
        <dbReference type="Pfam" id="PF11935"/>
    </source>
</evidence>
<dbReference type="InterPro" id="IPR032460">
    <property type="entry name" value="Symplekin/Pta1_N"/>
</dbReference>
<dbReference type="Gene3D" id="1.25.10.10">
    <property type="entry name" value="Leucine-rich Repeat Variant"/>
    <property type="match status" value="1"/>
</dbReference>
<dbReference type="GO" id="GO:0006397">
    <property type="term" value="P:mRNA processing"/>
    <property type="evidence" value="ECO:0007669"/>
    <property type="project" value="UniProtKB-KW"/>
</dbReference>
<evidence type="ECO:0000256" key="2">
    <source>
        <dbReference type="ARBA" id="ARBA00022664"/>
    </source>
</evidence>
<dbReference type="GO" id="GO:0005847">
    <property type="term" value="C:mRNA cleavage and polyadenylation specificity factor complex"/>
    <property type="evidence" value="ECO:0007669"/>
    <property type="project" value="TreeGrafter"/>
</dbReference>
<dbReference type="PANTHER" id="PTHR15245:SF20">
    <property type="entry name" value="SYMPLEKIN"/>
    <property type="match status" value="1"/>
</dbReference>
<name>A0A2M4AIU0_9DIPT</name>
<dbReference type="InterPro" id="IPR016024">
    <property type="entry name" value="ARM-type_fold"/>
</dbReference>
<reference evidence="7" key="1">
    <citation type="submission" date="2018-01" db="EMBL/GenBank/DDBJ databases">
        <title>An insight into the sialome of Amazonian anophelines.</title>
        <authorList>
            <person name="Ribeiro J.M."/>
            <person name="Scarpassa V."/>
            <person name="Calvo E."/>
        </authorList>
    </citation>
    <scope>NUCLEOTIDE SEQUENCE</scope>
    <source>
        <tissue evidence="7">Salivary glands</tissue>
    </source>
</reference>
<feature type="compositionally biased region" description="Low complexity" evidence="4">
    <location>
        <begin position="1180"/>
        <end position="1200"/>
    </location>
</feature>
<organism evidence="7">
    <name type="scientific">Anopheles triannulatus</name>
    <dbReference type="NCBI Taxonomy" id="58253"/>
    <lineage>
        <taxon>Eukaryota</taxon>
        <taxon>Metazoa</taxon>
        <taxon>Ecdysozoa</taxon>
        <taxon>Arthropoda</taxon>
        <taxon>Hexapoda</taxon>
        <taxon>Insecta</taxon>
        <taxon>Pterygota</taxon>
        <taxon>Neoptera</taxon>
        <taxon>Endopterygota</taxon>
        <taxon>Diptera</taxon>
        <taxon>Nematocera</taxon>
        <taxon>Culicoidea</taxon>
        <taxon>Culicidae</taxon>
        <taxon>Anophelinae</taxon>
        <taxon>Anopheles</taxon>
    </lineage>
</organism>
<protein>
    <submittedName>
        <fullName evidence="7">Putative mrna cleavage and polyadenylation factor ii complex subunit pta1</fullName>
    </submittedName>
</protein>
<evidence type="ECO:0000256" key="1">
    <source>
        <dbReference type="ARBA" id="ARBA00004123"/>
    </source>
</evidence>
<feature type="compositionally biased region" description="Basic and acidic residues" evidence="4">
    <location>
        <begin position="1169"/>
        <end position="1179"/>
    </location>
</feature>
<dbReference type="InterPro" id="IPR022075">
    <property type="entry name" value="Symplekin_C"/>
</dbReference>
<dbReference type="InterPro" id="IPR021850">
    <property type="entry name" value="Symplekin/Pta1"/>
</dbReference>
<comment type="subcellular location">
    <subcellularLocation>
        <location evidence="1">Nucleus</location>
    </subcellularLocation>
</comment>
<dbReference type="Pfam" id="PF12295">
    <property type="entry name" value="Symplekin_C"/>
    <property type="match status" value="1"/>
</dbReference>
<evidence type="ECO:0000256" key="3">
    <source>
        <dbReference type="ARBA" id="ARBA00023242"/>
    </source>
</evidence>
<feature type="compositionally biased region" description="Basic and acidic residues" evidence="4">
    <location>
        <begin position="361"/>
        <end position="379"/>
    </location>
</feature>
<dbReference type="AlphaFoldDB" id="A0A2M4AIU0"/>
<dbReference type="EMBL" id="GGFK01007388">
    <property type="protein sequence ID" value="MBW40709.1"/>
    <property type="molecule type" value="Transcribed_RNA"/>
</dbReference>
<accession>A0A2M4AIU0</accession>
<sequence length="1200" mass="134708">MENLLRGSGFSETAMLFTDEKIANARTKIVEALNESQTATPSAKCEIIAKLQELLLHSDVELLNEFLENILVLSHDSNQDVRKAIAGFIEEMCKQHIALLPKVVGVLFTLLRDTSPNVTKRVIQGCGSIYRLALQWICSLDDIPEEVEQAWNTLCLVKASILDMIDDNNDGIRTNAIKFLEGVVILQTYPDEDSMKRENDFSLEDVPLTMKLIRRRKLEDEATKIFELLLEFHGAMHISSVNLIACTGTLCIIAKLRPTTMTRVIEALKNLHSNLPPTLTNSQVSSVRKNLKMQFLNLLKHRASYEHQASIAQILVDLGASNGEITRAIPKMDKQEKQRRAKRALESAMAGSLQQAAKRSKTAEQEAKRSGEKEVDGKQPGRTMEIDMEELNEQKVRSTKLNEQFLVEALQKVDQVVQLVISNMDKVSEQTLQASKPTGTLTVEQYIQKIAHTLATQMSDLKVGPGASAFTKEPPMKVRISDEEEKSIILAGKRKAAGGDTASTEQPDAEDGPQDALPGGDGGEEDDDDEALSEDDRQKLEATRKLRETLERVKGGTTEPKLRQRIKMPKLSEITKPLPKATKETFLTDAVGRILRAERQALIGGVSVQRQRIITAFGASFVAPVRQVILDHILEDLPKRIELAFAWLFEEYSLLQGFAPFTHVKHDNGPQYPYTQLLVQLITNLTERPKDVFRPKESLLKRLYLEAPLMPAEATELLVRMCELEELADCGMQIAKDLLIRRPPRERTYLNILLRYAYHENGPIREKAIEYVMNVFAVHRVLTEDIEARALEWLAYLEQENPPEVMFAAEYGRAEHPRTWNEELAKVCLALFLEVMVYDQTLLQRFSEVYIGANSEMKRAVIRAIEGPIRKIGPDSEELLRLIEQCPKGSETIIIRIIYILTEKTLPSPDLVERVRTLHHTKVSDVRLLIPVINGLTKKEILNALPKLIKLNPGVVKEVFNRLLGVGAEFGSAELPLTPTELLVALHTIETSKVELKFIVKATSLCLAEKDVYTHDVLGSVMQQLVEMTPLPTLLMRTVIQSLTLHPRLFGFVTNLLQRLILKQVWKQKVVWDGFLKCAQRLTPQSLGILIQLPAPQLQDALNICPEFREPMLEHAREIMEHQIGHVSQPIMDVLLGISPYSATEANDLQIVGNYSEDAPMLSHLPVKIKQEKKEKDTEPPATTAAPPAAVSAATPASKD</sequence>
<feature type="region of interest" description="Disordered" evidence="4">
    <location>
        <begin position="1167"/>
        <end position="1200"/>
    </location>
</feature>